<feature type="transmembrane region" description="Helical" evidence="7">
    <location>
        <begin position="34"/>
        <end position="54"/>
    </location>
</feature>
<dbReference type="PANTHER" id="PTHR34582">
    <property type="entry name" value="UPF0702 TRANSMEMBRANE PROTEIN YCAP"/>
    <property type="match status" value="1"/>
</dbReference>
<keyword evidence="4 7" id="KW-0812">Transmembrane</keyword>
<keyword evidence="6 7" id="KW-0472">Membrane</keyword>
<dbReference type="RefSeq" id="WP_152802237.1">
    <property type="nucleotide sequence ID" value="NZ_WHNX01000005.1"/>
</dbReference>
<dbReference type="Proteomes" id="UP000440004">
    <property type="component" value="Unassembled WGS sequence"/>
</dbReference>
<proteinExistence type="inferred from homology"/>
<evidence type="ECO:0000256" key="6">
    <source>
        <dbReference type="ARBA" id="ARBA00023136"/>
    </source>
</evidence>
<organism evidence="10 11">
    <name type="scientific">Alkalibaculum sporogenes</name>
    <dbReference type="NCBI Taxonomy" id="2655001"/>
    <lineage>
        <taxon>Bacteria</taxon>
        <taxon>Bacillati</taxon>
        <taxon>Bacillota</taxon>
        <taxon>Clostridia</taxon>
        <taxon>Eubacteriales</taxon>
        <taxon>Eubacteriaceae</taxon>
        <taxon>Alkalibaculum</taxon>
    </lineage>
</organism>
<keyword evidence="11" id="KW-1185">Reference proteome</keyword>
<dbReference type="AlphaFoldDB" id="A0A6A7K6Z3"/>
<evidence type="ECO:0000313" key="11">
    <source>
        <dbReference type="Proteomes" id="UP000440004"/>
    </source>
</evidence>
<evidence type="ECO:0000256" key="3">
    <source>
        <dbReference type="ARBA" id="ARBA00022475"/>
    </source>
</evidence>
<evidence type="ECO:0000259" key="9">
    <source>
        <dbReference type="Pfam" id="PF20730"/>
    </source>
</evidence>
<dbReference type="InterPro" id="IPR023090">
    <property type="entry name" value="UPF0702_alpha/beta_dom_sf"/>
</dbReference>
<sequence>MEVYVTIFFRILTIMILLLFSTIFIMGKRPIGELPVFDFLSIIVLGAIVGADIADPNIEHMPTVFAVILLALFQRLVSHSIMKSNKLRKIISFEPTVIIENGKLIQKNINKINYSIDDILMLLREKDVFDMSVIHYGIIESNGNISILKKRKYKSITLKDMNLESSEANIYYSIIIDGKLQREKLKEIEISEKEIFHKLQGQGINKYSEVFYASISKDGEINISTYNENERKGLL</sequence>
<feature type="transmembrane region" description="Helical" evidence="7">
    <location>
        <begin position="6"/>
        <end position="27"/>
    </location>
</feature>
<keyword evidence="5 7" id="KW-1133">Transmembrane helix</keyword>
<comment type="caution">
    <text evidence="10">The sequence shown here is derived from an EMBL/GenBank/DDBJ whole genome shotgun (WGS) entry which is preliminary data.</text>
</comment>
<reference evidence="10 11" key="1">
    <citation type="submission" date="2019-10" db="EMBL/GenBank/DDBJ databases">
        <title>Alkalibaculum tamaniensis sp.nov., a new alkaliphilic acetogen, isolated on methoxylated aromatics from a mud volcano.</title>
        <authorList>
            <person name="Khomyakova M.A."/>
            <person name="Merkel A.Y."/>
            <person name="Bonch-Osmolovskaya E.A."/>
            <person name="Slobodkin A.I."/>
        </authorList>
    </citation>
    <scope>NUCLEOTIDE SEQUENCE [LARGE SCALE GENOMIC DNA]</scope>
    <source>
        <strain evidence="10 11">M08DMB</strain>
    </source>
</reference>
<dbReference type="Pfam" id="PF04239">
    <property type="entry name" value="DUF421"/>
    <property type="match status" value="1"/>
</dbReference>
<evidence type="ECO:0000259" key="8">
    <source>
        <dbReference type="Pfam" id="PF04239"/>
    </source>
</evidence>
<dbReference type="GO" id="GO:0005886">
    <property type="term" value="C:plasma membrane"/>
    <property type="evidence" value="ECO:0007669"/>
    <property type="project" value="UniProtKB-SubCell"/>
</dbReference>
<dbReference type="EMBL" id="WHNX01000005">
    <property type="protein sequence ID" value="MPW25101.1"/>
    <property type="molecule type" value="Genomic_DNA"/>
</dbReference>
<keyword evidence="3" id="KW-1003">Cell membrane</keyword>
<comment type="similarity">
    <text evidence="2">Belongs to the UPF0702 family.</text>
</comment>
<dbReference type="Gene3D" id="3.30.240.20">
    <property type="entry name" value="bsu07140 like domains"/>
    <property type="match status" value="2"/>
</dbReference>
<dbReference type="InterPro" id="IPR007353">
    <property type="entry name" value="DUF421"/>
</dbReference>
<evidence type="ECO:0000256" key="7">
    <source>
        <dbReference type="SAM" id="Phobius"/>
    </source>
</evidence>
<evidence type="ECO:0000256" key="1">
    <source>
        <dbReference type="ARBA" id="ARBA00004651"/>
    </source>
</evidence>
<comment type="subcellular location">
    <subcellularLocation>
        <location evidence="1">Cell membrane</location>
        <topology evidence="1">Multi-pass membrane protein</topology>
    </subcellularLocation>
</comment>
<name>A0A6A7K6Z3_9FIRM</name>
<evidence type="ECO:0000313" key="10">
    <source>
        <dbReference type="EMBL" id="MPW25101.1"/>
    </source>
</evidence>
<feature type="transmembrane region" description="Helical" evidence="7">
    <location>
        <begin position="60"/>
        <end position="78"/>
    </location>
</feature>
<evidence type="ECO:0000256" key="2">
    <source>
        <dbReference type="ARBA" id="ARBA00006448"/>
    </source>
</evidence>
<evidence type="ECO:0000256" key="5">
    <source>
        <dbReference type="ARBA" id="ARBA00022989"/>
    </source>
</evidence>
<dbReference type="PANTHER" id="PTHR34582:SF6">
    <property type="entry name" value="UPF0702 TRANSMEMBRANE PROTEIN YCAP"/>
    <property type="match status" value="1"/>
</dbReference>
<gene>
    <name evidence="10" type="ORF">GC105_04775</name>
</gene>
<feature type="domain" description="YetF-like N-terminal transmembrane" evidence="9">
    <location>
        <begin position="4"/>
        <end position="76"/>
    </location>
</feature>
<dbReference type="InterPro" id="IPR048454">
    <property type="entry name" value="YetF_N"/>
</dbReference>
<dbReference type="Pfam" id="PF20730">
    <property type="entry name" value="YetF_N"/>
    <property type="match status" value="1"/>
</dbReference>
<accession>A0A6A7K6Z3</accession>
<evidence type="ECO:0000256" key="4">
    <source>
        <dbReference type="ARBA" id="ARBA00022692"/>
    </source>
</evidence>
<protein>
    <submittedName>
        <fullName evidence="10">DUF421 domain-containing protein</fullName>
    </submittedName>
</protein>
<feature type="domain" description="YetF C-terminal" evidence="8">
    <location>
        <begin position="82"/>
        <end position="215"/>
    </location>
</feature>